<evidence type="ECO:0000313" key="2">
    <source>
        <dbReference type="EMBL" id="BFO20053.1"/>
    </source>
</evidence>
<gene>
    <name evidence="2" type="ORF">SHKM778_64410</name>
</gene>
<reference evidence="2" key="2">
    <citation type="submission" date="2024-07" db="EMBL/GenBank/DDBJ databases">
        <title>Streptomyces haneummycinica sp. nov., a new antibiotic-producing actinobacterium isolated from marine sediment.</title>
        <authorList>
            <person name="Uemura M."/>
            <person name="Hamada M."/>
            <person name="Hirano S."/>
            <person name="Kobayashi K."/>
            <person name="Ohshiro T."/>
            <person name="Kobayashi T."/>
            <person name="Terahara T."/>
        </authorList>
    </citation>
    <scope>NUCLEOTIDE SEQUENCE</scope>
    <source>
        <strain evidence="2">KM77-8</strain>
    </source>
</reference>
<sequence>MGDGGLAAQEDGGEVDLLDALPGVEPRLQDGVVVGRGDPGVVEGDVDAAVGVPGGPEQCLDLLGVGDVDVHEEAAGLLGGGLAAYLVHVRADDVRALGGEPAGGGEADAAAGSGDHGGTAGEPAADDLFAHVRSGLRADEDVLGFGEGGQRVRAELAPDPGLLEPAEGVQ</sequence>
<organism evidence="2">
    <name type="scientific">Streptomyces haneummycinicus</name>
    <dbReference type="NCBI Taxonomy" id="3074435"/>
    <lineage>
        <taxon>Bacteria</taxon>
        <taxon>Bacillati</taxon>
        <taxon>Actinomycetota</taxon>
        <taxon>Actinomycetes</taxon>
        <taxon>Kitasatosporales</taxon>
        <taxon>Streptomycetaceae</taxon>
        <taxon>Streptomyces</taxon>
    </lineage>
</organism>
<accession>A0AAT9HR16</accession>
<feature type="region of interest" description="Disordered" evidence="1">
    <location>
        <begin position="151"/>
        <end position="170"/>
    </location>
</feature>
<name>A0AAT9HR16_9ACTN</name>
<reference evidence="2" key="1">
    <citation type="submission" date="2024-06" db="EMBL/GenBank/DDBJ databases">
        <authorList>
            <consortium name="consrtm"/>
            <person name="Uemura M."/>
            <person name="Terahara T."/>
        </authorList>
    </citation>
    <scope>NUCLEOTIDE SEQUENCE</scope>
    <source>
        <strain evidence="2">KM77-8</strain>
    </source>
</reference>
<dbReference type="EMBL" id="AP035768">
    <property type="protein sequence ID" value="BFO20053.1"/>
    <property type="molecule type" value="Genomic_DNA"/>
</dbReference>
<protein>
    <submittedName>
        <fullName evidence="2">Uncharacterized protein</fullName>
    </submittedName>
</protein>
<proteinExistence type="predicted"/>
<feature type="region of interest" description="Disordered" evidence="1">
    <location>
        <begin position="97"/>
        <end position="124"/>
    </location>
</feature>
<evidence type="ECO:0000256" key="1">
    <source>
        <dbReference type="SAM" id="MobiDB-lite"/>
    </source>
</evidence>
<dbReference type="AlphaFoldDB" id="A0AAT9HR16"/>